<reference evidence="2" key="2">
    <citation type="submission" date="2015-01" db="EMBL/GenBank/DDBJ databases">
        <title>Evolutionary Origins and Diversification of the Mycorrhizal Mutualists.</title>
        <authorList>
            <consortium name="DOE Joint Genome Institute"/>
            <consortium name="Mycorrhizal Genomics Consortium"/>
            <person name="Kohler A."/>
            <person name="Kuo A."/>
            <person name="Nagy L.G."/>
            <person name="Floudas D."/>
            <person name="Copeland A."/>
            <person name="Barry K.W."/>
            <person name="Cichocki N."/>
            <person name="Veneault-Fourrey C."/>
            <person name="LaButti K."/>
            <person name="Lindquist E.A."/>
            <person name="Lipzen A."/>
            <person name="Lundell T."/>
            <person name="Morin E."/>
            <person name="Murat C."/>
            <person name="Riley R."/>
            <person name="Ohm R."/>
            <person name="Sun H."/>
            <person name="Tunlid A."/>
            <person name="Henrissat B."/>
            <person name="Grigoriev I.V."/>
            <person name="Hibbett D.S."/>
            <person name="Martin F."/>
        </authorList>
    </citation>
    <scope>NUCLEOTIDE SEQUENCE [LARGE SCALE GENOMIC DNA]</scope>
    <source>
        <strain evidence="2">F 1598</strain>
    </source>
</reference>
<evidence type="ECO:0000313" key="2">
    <source>
        <dbReference type="Proteomes" id="UP000054166"/>
    </source>
</evidence>
<feature type="non-terminal residue" evidence="1">
    <location>
        <position position="79"/>
    </location>
</feature>
<dbReference type="EMBL" id="KN833018">
    <property type="protein sequence ID" value="KIM78222.1"/>
    <property type="molecule type" value="Genomic_DNA"/>
</dbReference>
<sequence>SITPRLDPEYVEFHNNLVAQILPPRAMPWNPGTRYEVAMPGASVLLQVGSTKDINLRKCWIRVIALPRSPHSRGWPVFI</sequence>
<organism evidence="1 2">
    <name type="scientific">Piloderma croceum (strain F 1598)</name>
    <dbReference type="NCBI Taxonomy" id="765440"/>
    <lineage>
        <taxon>Eukaryota</taxon>
        <taxon>Fungi</taxon>
        <taxon>Dikarya</taxon>
        <taxon>Basidiomycota</taxon>
        <taxon>Agaricomycotina</taxon>
        <taxon>Agaricomycetes</taxon>
        <taxon>Agaricomycetidae</taxon>
        <taxon>Atheliales</taxon>
        <taxon>Atheliaceae</taxon>
        <taxon>Piloderma</taxon>
    </lineage>
</organism>
<feature type="non-terminal residue" evidence="1">
    <location>
        <position position="1"/>
    </location>
</feature>
<dbReference type="Proteomes" id="UP000054166">
    <property type="component" value="Unassembled WGS sequence"/>
</dbReference>
<dbReference type="AlphaFoldDB" id="A0A0C3BLM8"/>
<dbReference type="OrthoDB" id="3039262at2759"/>
<name>A0A0C3BLM8_PILCF</name>
<accession>A0A0C3BLM8</accession>
<protein>
    <submittedName>
        <fullName evidence="1">Uncharacterized protein</fullName>
    </submittedName>
</protein>
<dbReference type="HOGENOM" id="CLU_2612584_0_0_1"/>
<dbReference type="STRING" id="765440.A0A0C3BLM8"/>
<evidence type="ECO:0000313" key="1">
    <source>
        <dbReference type="EMBL" id="KIM78222.1"/>
    </source>
</evidence>
<proteinExistence type="predicted"/>
<dbReference type="InParanoid" id="A0A0C3BLM8"/>
<gene>
    <name evidence="1" type="ORF">PILCRDRAFT_45997</name>
</gene>
<reference evidence="1 2" key="1">
    <citation type="submission" date="2014-04" db="EMBL/GenBank/DDBJ databases">
        <authorList>
            <consortium name="DOE Joint Genome Institute"/>
            <person name="Kuo A."/>
            <person name="Tarkka M."/>
            <person name="Buscot F."/>
            <person name="Kohler A."/>
            <person name="Nagy L.G."/>
            <person name="Floudas D."/>
            <person name="Copeland A."/>
            <person name="Barry K.W."/>
            <person name="Cichocki N."/>
            <person name="Veneault-Fourrey C."/>
            <person name="LaButti K."/>
            <person name="Lindquist E.A."/>
            <person name="Lipzen A."/>
            <person name="Lundell T."/>
            <person name="Morin E."/>
            <person name="Murat C."/>
            <person name="Sun H."/>
            <person name="Tunlid A."/>
            <person name="Henrissat B."/>
            <person name="Grigoriev I.V."/>
            <person name="Hibbett D.S."/>
            <person name="Martin F."/>
            <person name="Nordberg H.P."/>
            <person name="Cantor M.N."/>
            <person name="Hua S.X."/>
        </authorList>
    </citation>
    <scope>NUCLEOTIDE SEQUENCE [LARGE SCALE GENOMIC DNA]</scope>
    <source>
        <strain evidence="1 2">F 1598</strain>
    </source>
</reference>
<keyword evidence="2" id="KW-1185">Reference proteome</keyword>